<evidence type="ECO:0000256" key="8">
    <source>
        <dbReference type="SAM" id="MobiDB-lite"/>
    </source>
</evidence>
<dbReference type="Proteomes" id="UP000290900">
    <property type="component" value="Unassembled WGS sequence"/>
</dbReference>
<sequence>MRLLVLSLLSAYALASPHTFEDSPPSFKVTLGDEWASQEVLNEQNEGHLYSIRNENFQYACNINVPSASKYLEALNGNSTQLELQKKEAIRAVKDFNTVHKNECIYRELGYWSYRACFGHDFTQFHYAGDRMKVHQELETDPTIPSHRLGNVKTDSFDKSSDFEFVKASDGSRYLSQLVYNGSVCDLTGKDRSVFVQYKCDVNHAVPIIADVDELKTCQYRLVVAAAELCQYAVLRPENYITRANITCSPVNEVQGEEVDAEADLEDMLAVHEKLDLTSLQLQPVGEGLFLGTFKELALSLRPHIFVSNKEYPNLGKGADKNRTEAISPSGDEAELLSDVGKAFMNMIKSKRVLTPGGIVPRRPLKPEDRFEYVAELYGLNREFIANIAIEQSDNGFLVTYFKSYGAARDNFVSFTASRSNTEEESTADEQSSTSASEASS</sequence>
<feature type="domain" description="MRH" evidence="10">
    <location>
        <begin position="102"/>
        <end position="232"/>
    </location>
</feature>
<evidence type="ECO:0000313" key="12">
    <source>
        <dbReference type="Proteomes" id="UP000290900"/>
    </source>
</evidence>
<keyword evidence="3 9" id="KW-0732">Signal</keyword>
<evidence type="ECO:0000256" key="1">
    <source>
        <dbReference type="ARBA" id="ARBA00004367"/>
    </source>
</evidence>
<evidence type="ECO:0000313" key="11">
    <source>
        <dbReference type="EMBL" id="VEU22415.1"/>
    </source>
</evidence>
<keyword evidence="12" id="KW-1185">Reference proteome</keyword>
<dbReference type="InParanoid" id="A0A448YN95"/>
<dbReference type="Pfam" id="PF07915">
    <property type="entry name" value="PRKCSH"/>
    <property type="match status" value="1"/>
</dbReference>
<dbReference type="PANTHER" id="PTHR15414">
    <property type="entry name" value="OS-9-RELATED"/>
    <property type="match status" value="1"/>
</dbReference>
<dbReference type="GO" id="GO:0005789">
    <property type="term" value="C:endoplasmic reticulum membrane"/>
    <property type="evidence" value="ECO:0007669"/>
    <property type="project" value="UniProtKB-SubCell"/>
</dbReference>
<dbReference type="EMBL" id="CAACVR010000023">
    <property type="protein sequence ID" value="VEU22415.1"/>
    <property type="molecule type" value="Genomic_DNA"/>
</dbReference>
<dbReference type="InterPro" id="IPR009011">
    <property type="entry name" value="Man6P_isomerase_rcpt-bd_dom_sf"/>
</dbReference>
<evidence type="ECO:0000256" key="4">
    <source>
        <dbReference type="ARBA" id="ARBA00022734"/>
    </source>
</evidence>
<accession>A0A448YN95</accession>
<comment type="function">
    <text evidence="7">Lectin involved in the quality control of the secretory pathway. As a member of the endoplasmic reticulum-associated degradation lumenal (ERAD-L) surveillance system, targets misfolded endoplasmic reticulum lumenal glycoproteins for degradation.</text>
</comment>
<dbReference type="PROSITE" id="PS51914">
    <property type="entry name" value="MRH"/>
    <property type="match status" value="1"/>
</dbReference>
<evidence type="ECO:0000256" key="7">
    <source>
        <dbReference type="RuleBase" id="RU369099"/>
    </source>
</evidence>
<dbReference type="GO" id="GO:0030970">
    <property type="term" value="P:retrograde protein transport, ER to cytosol"/>
    <property type="evidence" value="ECO:0007669"/>
    <property type="project" value="TreeGrafter"/>
</dbReference>
<dbReference type="OrthoDB" id="3995876at2759"/>
<dbReference type="GO" id="GO:0030246">
    <property type="term" value="F:carbohydrate binding"/>
    <property type="evidence" value="ECO:0007669"/>
    <property type="project" value="UniProtKB-UniRule"/>
</dbReference>
<evidence type="ECO:0000256" key="9">
    <source>
        <dbReference type="SAM" id="SignalP"/>
    </source>
</evidence>
<feature type="region of interest" description="Disordered" evidence="8">
    <location>
        <begin position="418"/>
        <end position="441"/>
    </location>
</feature>
<dbReference type="GO" id="GO:0005788">
    <property type="term" value="C:endoplasmic reticulum lumen"/>
    <property type="evidence" value="ECO:0007669"/>
    <property type="project" value="UniProtKB-UniRule"/>
</dbReference>
<evidence type="ECO:0000256" key="2">
    <source>
        <dbReference type="ARBA" id="ARBA00009918"/>
    </source>
</evidence>
<evidence type="ECO:0000256" key="6">
    <source>
        <dbReference type="ARBA" id="ARBA00023157"/>
    </source>
</evidence>
<gene>
    <name evidence="11" type="ORF">BRENAR_LOCUS3146</name>
</gene>
<evidence type="ECO:0000256" key="5">
    <source>
        <dbReference type="ARBA" id="ARBA00022824"/>
    </source>
</evidence>
<dbReference type="InterPro" id="IPR012913">
    <property type="entry name" value="OS9-like_dom"/>
</dbReference>
<feature type="signal peptide" evidence="9">
    <location>
        <begin position="1"/>
        <end position="15"/>
    </location>
</feature>
<dbReference type="FunCoup" id="A0A448YN95">
    <property type="interactions" value="81"/>
</dbReference>
<keyword evidence="6" id="KW-1015">Disulfide bond</keyword>
<evidence type="ECO:0000259" key="10">
    <source>
        <dbReference type="PROSITE" id="PS51914"/>
    </source>
</evidence>
<dbReference type="AlphaFoldDB" id="A0A448YN95"/>
<dbReference type="PANTHER" id="PTHR15414:SF0">
    <property type="entry name" value="ENDOPLASMIC RETICULUM LECTIN 1"/>
    <property type="match status" value="1"/>
</dbReference>
<reference evidence="11 12" key="1">
    <citation type="submission" date="2018-12" db="EMBL/GenBank/DDBJ databases">
        <authorList>
            <person name="Tiukova I."/>
            <person name="Dainat J."/>
        </authorList>
    </citation>
    <scope>NUCLEOTIDE SEQUENCE [LARGE SCALE GENOMIC DNA]</scope>
</reference>
<feature type="chain" id="PRO_5019445081" description="Endoplasmic reticulum lectin" evidence="9">
    <location>
        <begin position="16"/>
        <end position="441"/>
    </location>
</feature>
<keyword evidence="4 7" id="KW-0430">Lectin</keyword>
<protein>
    <recommendedName>
        <fullName evidence="7">Endoplasmic reticulum lectin</fullName>
    </recommendedName>
    <alternativeName>
        <fullName evidence="7">Protein OS-9 homolog</fullName>
    </alternativeName>
</protein>
<dbReference type="Gene3D" id="2.70.130.10">
    <property type="entry name" value="Mannose-6-phosphate receptor binding domain"/>
    <property type="match status" value="1"/>
</dbReference>
<keyword evidence="5 7" id="KW-0256">Endoplasmic reticulum</keyword>
<comment type="similarity">
    <text evidence="2 7">Belongs to the OS-9 family.</text>
</comment>
<dbReference type="InterPro" id="IPR045149">
    <property type="entry name" value="OS-9-like"/>
</dbReference>
<comment type="subcellular location">
    <subcellularLocation>
        <location evidence="1 7">Endoplasmic reticulum membrane</location>
        <topology evidence="1 7">Peripheral membrane protein</topology>
        <orientation evidence="1 7">Lumenal side</orientation>
    </subcellularLocation>
</comment>
<name>A0A448YN95_BRENA</name>
<keyword evidence="7" id="KW-0472">Membrane</keyword>
<dbReference type="InterPro" id="IPR044865">
    <property type="entry name" value="MRH_dom"/>
</dbReference>
<feature type="compositionally biased region" description="Low complexity" evidence="8">
    <location>
        <begin position="429"/>
        <end position="441"/>
    </location>
</feature>
<dbReference type="STRING" id="13370.A0A448YN95"/>
<proteinExistence type="inferred from homology"/>
<organism evidence="11 12">
    <name type="scientific">Brettanomyces naardenensis</name>
    <name type="common">Yeast</name>
    <dbReference type="NCBI Taxonomy" id="13370"/>
    <lineage>
        <taxon>Eukaryota</taxon>
        <taxon>Fungi</taxon>
        <taxon>Dikarya</taxon>
        <taxon>Ascomycota</taxon>
        <taxon>Saccharomycotina</taxon>
        <taxon>Pichiomycetes</taxon>
        <taxon>Pichiales</taxon>
        <taxon>Pichiaceae</taxon>
        <taxon>Brettanomyces</taxon>
    </lineage>
</organism>
<evidence type="ECO:0000256" key="3">
    <source>
        <dbReference type="ARBA" id="ARBA00022729"/>
    </source>
</evidence>
<dbReference type="GO" id="GO:0030968">
    <property type="term" value="P:endoplasmic reticulum unfolded protein response"/>
    <property type="evidence" value="ECO:0007669"/>
    <property type="project" value="UniProtKB-UniRule"/>
</dbReference>